<comment type="caution">
    <text evidence="1">The sequence shown here is derived from an EMBL/GenBank/DDBJ whole genome shotgun (WGS) entry which is preliminary data.</text>
</comment>
<accession>A0AAD6RYW7</accession>
<dbReference type="EMBL" id="JARJCM010000428">
    <property type="protein sequence ID" value="KAJ7017156.1"/>
    <property type="molecule type" value="Genomic_DNA"/>
</dbReference>
<name>A0AAD6RYW7_9AGAR</name>
<sequence length="392" mass="43852">MKLPQELVDLIIGEIFVHKDPDPFLAWRQRSPVARYTLKSCTLLSRAFVRTAQKQLFLAIRIRSGVSDAERLAQLLNTPHLCRYVKDLEVEYGGDGLFWACQFSSLLPNLQAISLHSLREWVEQPDSVRAILTLPTLRCVQLTGYRLRDAVELHTILKNAVGLKQLALTSIAFRNEVIDVRIRPPASIVLDSLRLTDSGLRPANISAMLEAFTTVDISRLRRLEISRSAGEDLLRTNASTLEEVEIDWEAHHMAPYEDAPIGAHHLRSITVTAPKPSNVASALRFLGNLADMADLEKVKLTVVNKLDNKDEAIWRLMDTSLSSAPHLRAVEVVVSRAPGISANVLRALDSSGWMSPPAERDVPFPEYFDDGALMPSRWLPALAEKQILRISH</sequence>
<proteinExistence type="predicted"/>
<evidence type="ECO:0000313" key="1">
    <source>
        <dbReference type="EMBL" id="KAJ7017156.1"/>
    </source>
</evidence>
<keyword evidence="2" id="KW-1185">Reference proteome</keyword>
<dbReference type="Proteomes" id="UP001218188">
    <property type="component" value="Unassembled WGS sequence"/>
</dbReference>
<protein>
    <submittedName>
        <fullName evidence="1">Uncharacterized protein</fullName>
    </submittedName>
</protein>
<evidence type="ECO:0000313" key="2">
    <source>
        <dbReference type="Proteomes" id="UP001218188"/>
    </source>
</evidence>
<gene>
    <name evidence="1" type="ORF">C8F04DRAFT_1279892</name>
</gene>
<reference evidence="1" key="1">
    <citation type="submission" date="2023-03" db="EMBL/GenBank/DDBJ databases">
        <title>Massive genome expansion in bonnet fungi (Mycena s.s.) driven by repeated elements and novel gene families across ecological guilds.</title>
        <authorList>
            <consortium name="Lawrence Berkeley National Laboratory"/>
            <person name="Harder C.B."/>
            <person name="Miyauchi S."/>
            <person name="Viragh M."/>
            <person name="Kuo A."/>
            <person name="Thoen E."/>
            <person name="Andreopoulos B."/>
            <person name="Lu D."/>
            <person name="Skrede I."/>
            <person name="Drula E."/>
            <person name="Henrissat B."/>
            <person name="Morin E."/>
            <person name="Kohler A."/>
            <person name="Barry K."/>
            <person name="LaButti K."/>
            <person name="Morin E."/>
            <person name="Salamov A."/>
            <person name="Lipzen A."/>
            <person name="Mereny Z."/>
            <person name="Hegedus B."/>
            <person name="Baldrian P."/>
            <person name="Stursova M."/>
            <person name="Weitz H."/>
            <person name="Taylor A."/>
            <person name="Grigoriev I.V."/>
            <person name="Nagy L.G."/>
            <person name="Martin F."/>
            <person name="Kauserud H."/>
        </authorList>
    </citation>
    <scope>NUCLEOTIDE SEQUENCE</scope>
    <source>
        <strain evidence="1">CBHHK200</strain>
    </source>
</reference>
<organism evidence="1 2">
    <name type="scientific">Mycena alexandri</name>
    <dbReference type="NCBI Taxonomy" id="1745969"/>
    <lineage>
        <taxon>Eukaryota</taxon>
        <taxon>Fungi</taxon>
        <taxon>Dikarya</taxon>
        <taxon>Basidiomycota</taxon>
        <taxon>Agaricomycotina</taxon>
        <taxon>Agaricomycetes</taxon>
        <taxon>Agaricomycetidae</taxon>
        <taxon>Agaricales</taxon>
        <taxon>Marasmiineae</taxon>
        <taxon>Mycenaceae</taxon>
        <taxon>Mycena</taxon>
    </lineage>
</organism>
<dbReference type="AlphaFoldDB" id="A0AAD6RYW7"/>